<dbReference type="InterPro" id="IPR053853">
    <property type="entry name" value="FitA-like_RHH"/>
</dbReference>
<dbReference type="GO" id="GO:0006355">
    <property type="term" value="P:regulation of DNA-templated transcription"/>
    <property type="evidence" value="ECO:0007669"/>
    <property type="project" value="InterPro"/>
</dbReference>
<dbReference type="RefSeq" id="WP_160115642.1">
    <property type="nucleotide sequence ID" value="NZ_FNUY01000001.1"/>
</dbReference>
<sequence>MGNLLIRDVEDELVQRLKLKAKINKTSLQYEASRALGRGTSMTGAERFAILENARRNGQLPRADISGAEIVRAIRDDEEEL</sequence>
<dbReference type="OrthoDB" id="2389872at2"/>
<dbReference type="Proteomes" id="UP000236743">
    <property type="component" value="Unassembled WGS sequence"/>
</dbReference>
<proteinExistence type="predicted"/>
<dbReference type="AlphaFoldDB" id="A0A1H5SMI3"/>
<feature type="domain" description="Antitoxin FitA-like ribbon-helix-helix" evidence="1">
    <location>
        <begin position="3"/>
        <end position="36"/>
    </location>
</feature>
<dbReference type="SUPFAM" id="SSF47598">
    <property type="entry name" value="Ribbon-helix-helix"/>
    <property type="match status" value="1"/>
</dbReference>
<gene>
    <name evidence="2" type="ORF">SAMN04488115_101338</name>
</gene>
<organism evidence="2 3">
    <name type="scientific">Bosea lathyri</name>
    <dbReference type="NCBI Taxonomy" id="1036778"/>
    <lineage>
        <taxon>Bacteria</taxon>
        <taxon>Pseudomonadati</taxon>
        <taxon>Pseudomonadota</taxon>
        <taxon>Alphaproteobacteria</taxon>
        <taxon>Hyphomicrobiales</taxon>
        <taxon>Boseaceae</taxon>
        <taxon>Bosea</taxon>
    </lineage>
</organism>
<evidence type="ECO:0000313" key="3">
    <source>
        <dbReference type="Proteomes" id="UP000236743"/>
    </source>
</evidence>
<dbReference type="EMBL" id="FNUY01000001">
    <property type="protein sequence ID" value="SEF51796.1"/>
    <property type="molecule type" value="Genomic_DNA"/>
</dbReference>
<accession>A0A1H5SMI3</accession>
<protein>
    <recommendedName>
        <fullName evidence="1">Antitoxin FitA-like ribbon-helix-helix domain-containing protein</fullName>
    </recommendedName>
</protein>
<dbReference type="InterPro" id="IPR010985">
    <property type="entry name" value="Ribbon_hlx_hlx"/>
</dbReference>
<reference evidence="2 3" key="1">
    <citation type="submission" date="2016-10" db="EMBL/GenBank/DDBJ databases">
        <authorList>
            <person name="de Groot N.N."/>
        </authorList>
    </citation>
    <scope>NUCLEOTIDE SEQUENCE [LARGE SCALE GENOMIC DNA]</scope>
    <source>
        <strain evidence="2 3">DSM 26656</strain>
    </source>
</reference>
<dbReference type="Pfam" id="PF22513">
    <property type="entry name" value="FitA-like_RHH"/>
    <property type="match status" value="1"/>
</dbReference>
<keyword evidence="3" id="KW-1185">Reference proteome</keyword>
<evidence type="ECO:0000259" key="1">
    <source>
        <dbReference type="Pfam" id="PF22513"/>
    </source>
</evidence>
<evidence type="ECO:0000313" key="2">
    <source>
        <dbReference type="EMBL" id="SEF51796.1"/>
    </source>
</evidence>
<name>A0A1H5SMI3_9HYPH</name>